<protein>
    <submittedName>
        <fullName evidence="2">Uncharacterized protein</fullName>
    </submittedName>
</protein>
<sequence length="45" mass="4725">MPDVLECGVVCALWLKSRGRLPKSPASDSSMHLPASSVQWDVGGG</sequence>
<evidence type="ECO:0000313" key="3">
    <source>
        <dbReference type="Proteomes" id="UP000018144"/>
    </source>
</evidence>
<organism evidence="2 3">
    <name type="scientific">Pyronema omphalodes (strain CBS 100304)</name>
    <name type="common">Pyronema confluens</name>
    <dbReference type="NCBI Taxonomy" id="1076935"/>
    <lineage>
        <taxon>Eukaryota</taxon>
        <taxon>Fungi</taxon>
        <taxon>Dikarya</taxon>
        <taxon>Ascomycota</taxon>
        <taxon>Pezizomycotina</taxon>
        <taxon>Pezizomycetes</taxon>
        <taxon>Pezizales</taxon>
        <taxon>Pyronemataceae</taxon>
        <taxon>Pyronema</taxon>
    </lineage>
</organism>
<accession>U4L9X6</accession>
<evidence type="ECO:0000256" key="1">
    <source>
        <dbReference type="SAM" id="MobiDB-lite"/>
    </source>
</evidence>
<keyword evidence="3" id="KW-1185">Reference proteome</keyword>
<name>U4L9X6_PYROM</name>
<proteinExistence type="predicted"/>
<reference evidence="2 3" key="1">
    <citation type="journal article" date="2013" name="PLoS Genet.">
        <title>The genome and development-dependent transcriptomes of Pyronema confluens: a window into fungal evolution.</title>
        <authorList>
            <person name="Traeger S."/>
            <person name="Altegoer F."/>
            <person name="Freitag M."/>
            <person name="Gabaldon T."/>
            <person name="Kempken F."/>
            <person name="Kumar A."/>
            <person name="Marcet-Houben M."/>
            <person name="Poggeler S."/>
            <person name="Stajich J.E."/>
            <person name="Nowrousian M."/>
        </authorList>
    </citation>
    <scope>NUCLEOTIDE SEQUENCE [LARGE SCALE GENOMIC DNA]</scope>
    <source>
        <strain evidence="3">CBS 100304</strain>
        <tissue evidence="2">Vegetative mycelium</tissue>
    </source>
</reference>
<feature type="region of interest" description="Disordered" evidence="1">
    <location>
        <begin position="21"/>
        <end position="45"/>
    </location>
</feature>
<dbReference type="EMBL" id="HF936202">
    <property type="protein sequence ID" value="CCX15566.1"/>
    <property type="molecule type" value="Genomic_DNA"/>
</dbReference>
<dbReference type="AlphaFoldDB" id="U4L9X6"/>
<evidence type="ECO:0000313" key="2">
    <source>
        <dbReference type="EMBL" id="CCX15566.1"/>
    </source>
</evidence>
<dbReference type="Proteomes" id="UP000018144">
    <property type="component" value="Unassembled WGS sequence"/>
</dbReference>
<gene>
    <name evidence="2" type="ORF">PCON_01933</name>
</gene>